<accession>A0ACC6P6U6</accession>
<keyword evidence="2" id="KW-1185">Reference proteome</keyword>
<evidence type="ECO:0000313" key="1">
    <source>
        <dbReference type="EMBL" id="MEJ8302640.1"/>
    </source>
</evidence>
<evidence type="ECO:0000313" key="2">
    <source>
        <dbReference type="Proteomes" id="UP001380953"/>
    </source>
</evidence>
<protein>
    <submittedName>
        <fullName evidence="1">DUF2262 domain-containing protein</fullName>
    </submittedName>
</protein>
<organism evidence="1 2">
    <name type="scientific">Saccharibacillus sacchari</name>
    <dbReference type="NCBI Taxonomy" id="456493"/>
    <lineage>
        <taxon>Bacteria</taxon>
        <taxon>Bacillati</taxon>
        <taxon>Bacillota</taxon>
        <taxon>Bacilli</taxon>
        <taxon>Bacillales</taxon>
        <taxon>Paenibacillaceae</taxon>
        <taxon>Saccharibacillus</taxon>
    </lineage>
</organism>
<sequence length="316" mass="35454">MYYDTSETLDLVKSAYIGNPEALRKRSDIQAPHAFSSDDAELILIQPKHAFRQPDGRIRVLNKENEPGAESLLCADIYRCLPSGGASWTHIPFPSAFVPKQIRYEKQEDGEGGRFVFVSENGRTVKASPLQMGIAFRELDLVMAGATEEEIEQAFYAMEQTVVPSPPVKRTAADNPPVCWSGGTLTFDPDYQRFGGQIANGDRPVGLYVDVSERDQSEALIPALETLIRQLRELDRSAKLYAAEELVELKNDAWLDEDEDELTEQEFADRMTLQSLTLDEDAEFTLWYEDGDLFWGHTICVVLGADGEWRSADMMG</sequence>
<gene>
    <name evidence="1" type="ORF">WKI47_01785</name>
</gene>
<reference evidence="1" key="1">
    <citation type="submission" date="2024-03" db="EMBL/GenBank/DDBJ databases">
        <title>Whole genome sequecning of epiphytes from Marcgravia umbellata leaves.</title>
        <authorList>
            <person name="Kumar G."/>
            <person name="Savka M.A."/>
        </authorList>
    </citation>
    <scope>NUCLEOTIDE SEQUENCE</scope>
    <source>
        <strain evidence="1">RIT_BL5</strain>
    </source>
</reference>
<comment type="caution">
    <text evidence="1">The sequence shown here is derived from an EMBL/GenBank/DDBJ whole genome shotgun (WGS) entry which is preliminary data.</text>
</comment>
<dbReference type="Proteomes" id="UP001380953">
    <property type="component" value="Unassembled WGS sequence"/>
</dbReference>
<dbReference type="EMBL" id="JBBKAR010000002">
    <property type="protein sequence ID" value="MEJ8302640.1"/>
    <property type="molecule type" value="Genomic_DNA"/>
</dbReference>
<name>A0ACC6P6U6_9BACL</name>
<proteinExistence type="predicted"/>